<accession>A0A1H9YK62</accession>
<evidence type="ECO:0000313" key="1">
    <source>
        <dbReference type="EMBL" id="SES69376.1"/>
    </source>
</evidence>
<reference evidence="1 2" key="1">
    <citation type="submission" date="2016-10" db="EMBL/GenBank/DDBJ databases">
        <authorList>
            <person name="de Groot N.N."/>
        </authorList>
    </citation>
    <scope>NUCLEOTIDE SEQUENCE [LARGE SCALE GENOMIC DNA]</scope>
    <source>
        <strain evidence="1 2">DSM 1801</strain>
    </source>
</reference>
<dbReference type="Proteomes" id="UP000199800">
    <property type="component" value="Unassembled WGS sequence"/>
</dbReference>
<sequence>MNKYCVASVHVDSEKASVSYYAYLNNSYGLHKVDSWKDDAVCWYDTEKEAMQNRINHEDCVLRFNTDYIPKFSKVEVK</sequence>
<keyword evidence="2" id="KW-1185">Reference proteome</keyword>
<protein>
    <submittedName>
        <fullName evidence="1">Uncharacterized protein</fullName>
    </submittedName>
</protein>
<proteinExistence type="predicted"/>
<gene>
    <name evidence="1" type="ORF">SAMN04487772_10260</name>
</gene>
<name>A0A1H9YK62_9FIRM</name>
<organism evidence="1 2">
    <name type="scientific">[Clostridium] polysaccharolyticum</name>
    <dbReference type="NCBI Taxonomy" id="29364"/>
    <lineage>
        <taxon>Bacteria</taxon>
        <taxon>Bacillati</taxon>
        <taxon>Bacillota</taxon>
        <taxon>Clostridia</taxon>
        <taxon>Lachnospirales</taxon>
        <taxon>Lachnospiraceae</taxon>
    </lineage>
</organism>
<dbReference type="EMBL" id="FOHN01000002">
    <property type="protein sequence ID" value="SES69376.1"/>
    <property type="molecule type" value="Genomic_DNA"/>
</dbReference>
<evidence type="ECO:0000313" key="2">
    <source>
        <dbReference type="Proteomes" id="UP000199800"/>
    </source>
</evidence>
<dbReference type="RefSeq" id="WP_092475452.1">
    <property type="nucleotide sequence ID" value="NZ_FOHN01000002.1"/>
</dbReference>
<dbReference type="STRING" id="29364.SAMN04487772_10260"/>
<dbReference type="AlphaFoldDB" id="A0A1H9YK62"/>